<evidence type="ECO:0000313" key="1">
    <source>
        <dbReference type="EMBL" id="ODS30346.1"/>
    </source>
</evidence>
<proteinExistence type="predicted"/>
<name>A0A1E3X3W7_9BACT</name>
<protein>
    <submittedName>
        <fullName evidence="1">Uncharacterized protein</fullName>
    </submittedName>
</protein>
<reference evidence="1 2" key="1">
    <citation type="submission" date="2016-07" db="EMBL/GenBank/DDBJ databases">
        <title>Draft genome of Scalindua rubra, obtained from a brine-seawater interface in the Red Sea, sheds light on salt adaptation in anammox bacteria.</title>
        <authorList>
            <person name="Speth D.R."/>
            <person name="Lagkouvardos I."/>
            <person name="Wang Y."/>
            <person name="Qian P.-Y."/>
            <person name="Dutilh B.E."/>
            <person name="Jetten M.S."/>
        </authorList>
    </citation>
    <scope>NUCLEOTIDE SEQUENCE [LARGE SCALE GENOMIC DNA]</scope>
    <source>
        <strain evidence="1">BSI-1</strain>
    </source>
</reference>
<sequence length="184" mass="21236">MLFGLSIILFLFSKNALGINVQLKQEDIDYAIKKGVEHGKDIFKSPDLKHACINYWPRQGGILVRSKFVDLTVSTAMWFNEGQEVSVREIKEIISSPYLKVQVRTKDDVIILLRQGEKIIKQVNIDYEDPCCELCKFDGGNRYDHDFVTSNFLYSNLDPNAKAIIIVKGPYREREYNIDLSRIK</sequence>
<comment type="caution">
    <text evidence="1">The sequence shown here is derived from an EMBL/GenBank/DDBJ whole genome shotgun (WGS) entry which is preliminary data.</text>
</comment>
<dbReference type="EMBL" id="MAYW01000240">
    <property type="protein sequence ID" value="ODS30346.1"/>
    <property type="molecule type" value="Genomic_DNA"/>
</dbReference>
<dbReference type="AlphaFoldDB" id="A0A1E3X3W7"/>
<dbReference type="Proteomes" id="UP000094056">
    <property type="component" value="Unassembled WGS sequence"/>
</dbReference>
<organism evidence="1 2">
    <name type="scientific">Candidatus Scalindua rubra</name>
    <dbReference type="NCBI Taxonomy" id="1872076"/>
    <lineage>
        <taxon>Bacteria</taxon>
        <taxon>Pseudomonadati</taxon>
        <taxon>Planctomycetota</taxon>
        <taxon>Candidatus Brocadiia</taxon>
        <taxon>Candidatus Brocadiales</taxon>
        <taxon>Candidatus Scalinduaceae</taxon>
        <taxon>Candidatus Scalindua</taxon>
    </lineage>
</organism>
<gene>
    <name evidence="1" type="ORF">SCARUB_04547</name>
</gene>
<accession>A0A1E3X3W7</accession>
<evidence type="ECO:0000313" key="2">
    <source>
        <dbReference type="Proteomes" id="UP000094056"/>
    </source>
</evidence>